<evidence type="ECO:0008006" key="3">
    <source>
        <dbReference type="Google" id="ProtNLM"/>
    </source>
</evidence>
<dbReference type="EMBL" id="KV428163">
    <property type="protein sequence ID" value="KZT34828.1"/>
    <property type="molecule type" value="Genomic_DNA"/>
</dbReference>
<organism evidence="1 2">
    <name type="scientific">Sistotremastrum suecicum HHB10207 ss-3</name>
    <dbReference type="NCBI Taxonomy" id="1314776"/>
    <lineage>
        <taxon>Eukaryota</taxon>
        <taxon>Fungi</taxon>
        <taxon>Dikarya</taxon>
        <taxon>Basidiomycota</taxon>
        <taxon>Agaricomycotina</taxon>
        <taxon>Agaricomycetes</taxon>
        <taxon>Sistotremastrales</taxon>
        <taxon>Sistotremastraceae</taxon>
        <taxon>Sistotremastrum</taxon>
    </lineage>
</organism>
<dbReference type="AlphaFoldDB" id="A0A166A0E3"/>
<reference evidence="1 2" key="1">
    <citation type="journal article" date="2016" name="Mol. Biol. Evol.">
        <title>Comparative Genomics of Early-Diverging Mushroom-Forming Fungi Provides Insights into the Origins of Lignocellulose Decay Capabilities.</title>
        <authorList>
            <person name="Nagy L.G."/>
            <person name="Riley R."/>
            <person name="Tritt A."/>
            <person name="Adam C."/>
            <person name="Daum C."/>
            <person name="Floudas D."/>
            <person name="Sun H."/>
            <person name="Yadav J.S."/>
            <person name="Pangilinan J."/>
            <person name="Larsson K.H."/>
            <person name="Matsuura K."/>
            <person name="Barry K."/>
            <person name="Labutti K."/>
            <person name="Kuo R."/>
            <person name="Ohm R.A."/>
            <person name="Bhattacharya S.S."/>
            <person name="Shirouzu T."/>
            <person name="Yoshinaga Y."/>
            <person name="Martin F.M."/>
            <person name="Grigoriev I.V."/>
            <person name="Hibbett D.S."/>
        </authorList>
    </citation>
    <scope>NUCLEOTIDE SEQUENCE [LARGE SCALE GENOMIC DNA]</scope>
    <source>
        <strain evidence="1 2">HHB10207 ss-3</strain>
    </source>
</reference>
<gene>
    <name evidence="1" type="ORF">SISSUDRAFT_1052247</name>
</gene>
<dbReference type="SUPFAM" id="SSF52047">
    <property type="entry name" value="RNI-like"/>
    <property type="match status" value="1"/>
</dbReference>
<dbReference type="Proteomes" id="UP000076798">
    <property type="component" value="Unassembled WGS sequence"/>
</dbReference>
<dbReference type="OrthoDB" id="3259136at2759"/>
<protein>
    <recommendedName>
        <fullName evidence="3">F-box domain-containing protein</fullName>
    </recommendedName>
</protein>
<sequence length="302" mass="33786">MSSQALILRLPNEIQFEILETAITLLPSSVFRLALICSHVCKLIDWILYRRVVLKSARALKLFAKNESLRDGRKVGEYVGSLAITAIPAFEGRDEAIISVLHACPNLRSLFLNSALIPSSPSTALVGRNSNINVLSLTDRPISTPLGLHLTLTNLTPITSPALMALLPNTTHLHFAEPPHDTALTQWVDPLRILSSVPVPLHHLSHLSLPRREHANEENDVIFVQCISSLLSAPSALKVLVISIYPAKWEDEHDESAGIWRLAREIERRDERVVVRKAYFDGVMEEWSKNPYRVWDGLVLKS</sequence>
<name>A0A166A0E3_9AGAM</name>
<evidence type="ECO:0000313" key="1">
    <source>
        <dbReference type="EMBL" id="KZT34828.1"/>
    </source>
</evidence>
<evidence type="ECO:0000313" key="2">
    <source>
        <dbReference type="Proteomes" id="UP000076798"/>
    </source>
</evidence>
<keyword evidence="2" id="KW-1185">Reference proteome</keyword>
<accession>A0A166A0E3</accession>
<proteinExistence type="predicted"/>